<name>A0AAE1BSJ2_PETCI</name>
<reference evidence="5" key="1">
    <citation type="submission" date="2023-10" db="EMBL/GenBank/DDBJ databases">
        <title>Genome assemblies of two species of porcelain crab, Petrolisthes cinctipes and Petrolisthes manimaculis (Anomura: Porcellanidae).</title>
        <authorList>
            <person name="Angst P."/>
        </authorList>
    </citation>
    <scope>NUCLEOTIDE SEQUENCE</scope>
    <source>
        <strain evidence="5">PB745_01</strain>
        <tissue evidence="5">Gill</tissue>
    </source>
</reference>
<dbReference type="Pfam" id="PF17284">
    <property type="entry name" value="Spermine_synt_N"/>
    <property type="match status" value="1"/>
</dbReference>
<dbReference type="EMBL" id="JAWQEG010005988">
    <property type="protein sequence ID" value="KAK3856088.1"/>
    <property type="molecule type" value="Genomic_DNA"/>
</dbReference>
<gene>
    <name evidence="5" type="ORF">Pcinc_037550</name>
</gene>
<keyword evidence="6" id="KW-1185">Reference proteome</keyword>
<evidence type="ECO:0000256" key="3">
    <source>
        <dbReference type="PROSITE-ProRule" id="PRU00354"/>
    </source>
</evidence>
<dbReference type="PROSITE" id="PS01330">
    <property type="entry name" value="PABS_1"/>
    <property type="match status" value="1"/>
</dbReference>
<dbReference type="InterPro" id="IPR035246">
    <property type="entry name" value="Spermidine_synt_N"/>
</dbReference>
<protein>
    <recommendedName>
        <fullName evidence="4">PABS domain-containing protein</fullName>
    </recommendedName>
</protein>
<dbReference type="InterPro" id="IPR029063">
    <property type="entry name" value="SAM-dependent_MTases_sf"/>
</dbReference>
<dbReference type="InterPro" id="IPR030374">
    <property type="entry name" value="PABS"/>
</dbReference>
<evidence type="ECO:0000313" key="5">
    <source>
        <dbReference type="EMBL" id="KAK3856088.1"/>
    </source>
</evidence>
<dbReference type="SUPFAM" id="SSF53335">
    <property type="entry name" value="S-adenosyl-L-methionine-dependent methyltransferases"/>
    <property type="match status" value="1"/>
</dbReference>
<proteinExistence type="inferred from homology"/>
<keyword evidence="2 3" id="KW-0808">Transferase</keyword>
<dbReference type="CDD" id="cd02440">
    <property type="entry name" value="AdoMet_MTases"/>
    <property type="match status" value="1"/>
</dbReference>
<dbReference type="Gene3D" id="3.40.50.150">
    <property type="entry name" value="Vaccinia Virus protein VP39"/>
    <property type="match status" value="1"/>
</dbReference>
<dbReference type="FunFam" id="3.40.50.150:FF:000197">
    <property type="entry name" value="spermine synthase isoform X2"/>
    <property type="match status" value="1"/>
</dbReference>
<dbReference type="Pfam" id="PF01564">
    <property type="entry name" value="Spermine_synth"/>
    <property type="match status" value="1"/>
</dbReference>
<dbReference type="GO" id="GO:0016768">
    <property type="term" value="F:spermine synthase activity"/>
    <property type="evidence" value="ECO:0007669"/>
    <property type="project" value="InterPro"/>
</dbReference>
<dbReference type="Gene3D" id="2.30.140.10">
    <property type="entry name" value="Spermidine synthase, tetramerisation domain"/>
    <property type="match status" value="1"/>
</dbReference>
<accession>A0AAE1BSJ2</accession>
<dbReference type="InterPro" id="IPR030373">
    <property type="entry name" value="PABS_CS"/>
</dbReference>
<keyword evidence="3" id="KW-0620">Polyamine biosynthesis</keyword>
<dbReference type="InterPro" id="IPR015576">
    <property type="entry name" value="Spermine_synthase_animal"/>
</dbReference>
<dbReference type="PANTHER" id="PTHR46315:SF1">
    <property type="entry name" value="SPERMINE SYNTHASE"/>
    <property type="match status" value="1"/>
</dbReference>
<feature type="active site" description="Proton acceptor" evidence="3">
    <location>
        <position position="280"/>
    </location>
</feature>
<dbReference type="AlphaFoldDB" id="A0AAE1BSJ2"/>
<dbReference type="InterPro" id="IPR037163">
    <property type="entry name" value="Spermidine_synt_N_sf"/>
</dbReference>
<organism evidence="5 6">
    <name type="scientific">Petrolisthes cinctipes</name>
    <name type="common">Flat porcelain crab</name>
    <dbReference type="NCBI Taxonomy" id="88211"/>
    <lineage>
        <taxon>Eukaryota</taxon>
        <taxon>Metazoa</taxon>
        <taxon>Ecdysozoa</taxon>
        <taxon>Arthropoda</taxon>
        <taxon>Crustacea</taxon>
        <taxon>Multicrustacea</taxon>
        <taxon>Malacostraca</taxon>
        <taxon>Eumalacostraca</taxon>
        <taxon>Eucarida</taxon>
        <taxon>Decapoda</taxon>
        <taxon>Pleocyemata</taxon>
        <taxon>Anomura</taxon>
        <taxon>Galatheoidea</taxon>
        <taxon>Porcellanidae</taxon>
        <taxon>Petrolisthes</taxon>
    </lineage>
</organism>
<feature type="domain" description="PABS" evidence="4">
    <location>
        <begin position="126"/>
        <end position="367"/>
    </location>
</feature>
<evidence type="ECO:0000313" key="6">
    <source>
        <dbReference type="Proteomes" id="UP001286313"/>
    </source>
</evidence>
<evidence type="ECO:0000259" key="4">
    <source>
        <dbReference type="PROSITE" id="PS51006"/>
    </source>
</evidence>
<evidence type="ECO:0000256" key="2">
    <source>
        <dbReference type="ARBA" id="ARBA00022679"/>
    </source>
</evidence>
<comment type="caution">
    <text evidence="5">The sequence shown here is derived from an EMBL/GenBank/DDBJ whole genome shotgun (WGS) entry which is preliminary data.</text>
</comment>
<dbReference type="PANTHER" id="PTHR46315">
    <property type="entry name" value="SPERMINE SYNTHASE"/>
    <property type="match status" value="1"/>
</dbReference>
<evidence type="ECO:0000256" key="1">
    <source>
        <dbReference type="ARBA" id="ARBA00007867"/>
    </source>
</evidence>
<comment type="similarity">
    <text evidence="1">Belongs to the spermidine/spermine synthase family.</text>
</comment>
<dbReference type="Proteomes" id="UP001286313">
    <property type="component" value="Unassembled WGS sequence"/>
</dbReference>
<sequence length="369" mass="42005">MAGHTVPIDFRVDPAKIANPVERKTLLQDFLPLVEPFTGPLEEISSYELPGGCHMVLYSSDNMTLSVKLYSNGLVTAAVEYYTNAVNTHKIVNDDGRKLERELRKELGCTLAKVLPAIKRAPIINPYFTTSDDRLIEYDVDEKLFEEQTDYQKVEIYHTKSYGNMLVLDDLQNLAESDLPYTEGLMDKGKEKYTGKEVLILGGGDGALLWELLKDKPKFVTMIDIDDTVMKQCRRHLKSVCGDCLDKYDGDNYKVIVGDAIAHMREYLKEGRKFDYVFGDLTDVPISTEPKGELWDFMRTIINLGTKVTRPGTGKYMTHALGIQCSEALKMFEKQLNQLEVPVTYTRTSHYIPSFKEKWCFYQVAVQEA</sequence>
<dbReference type="GO" id="GO:0006597">
    <property type="term" value="P:spermine biosynthetic process"/>
    <property type="evidence" value="ECO:0007669"/>
    <property type="project" value="InterPro"/>
</dbReference>
<dbReference type="PROSITE" id="PS51006">
    <property type="entry name" value="PABS_2"/>
    <property type="match status" value="1"/>
</dbReference>